<evidence type="ECO:0000256" key="1">
    <source>
        <dbReference type="ARBA" id="ARBA00022612"/>
    </source>
</evidence>
<organism evidence="3 4">
    <name type="scientific">Litorimonas cladophorae</name>
    <dbReference type="NCBI Taxonomy" id="1220491"/>
    <lineage>
        <taxon>Bacteria</taxon>
        <taxon>Pseudomonadati</taxon>
        <taxon>Pseudomonadota</taxon>
        <taxon>Alphaproteobacteria</taxon>
        <taxon>Maricaulales</taxon>
        <taxon>Robiginitomaculaceae</taxon>
    </lineage>
</organism>
<name>A0A918KAE9_9PROT</name>
<evidence type="ECO:0000259" key="2">
    <source>
        <dbReference type="Pfam" id="PF17289"/>
    </source>
</evidence>
<gene>
    <name evidence="3" type="ORF">GCM10011309_00940</name>
</gene>
<dbReference type="AlphaFoldDB" id="A0A918KAE9"/>
<comment type="caution">
    <text evidence="3">The sequence shown here is derived from an EMBL/GenBank/DDBJ whole genome shotgun (WGS) entry which is preliminary data.</text>
</comment>
<dbReference type="EMBL" id="BMYV01000001">
    <property type="protein sequence ID" value="GGX56033.1"/>
    <property type="molecule type" value="Genomic_DNA"/>
</dbReference>
<evidence type="ECO:0000313" key="3">
    <source>
        <dbReference type="EMBL" id="GGX56033.1"/>
    </source>
</evidence>
<dbReference type="InterPro" id="IPR027417">
    <property type="entry name" value="P-loop_NTPase"/>
</dbReference>
<dbReference type="InterPro" id="IPR035421">
    <property type="entry name" value="Terminase_6C"/>
</dbReference>
<proteinExistence type="predicted"/>
<keyword evidence="4" id="KW-1185">Reference proteome</keyword>
<sequence>MNVLENLSVRSLTLAEKKEVWKKLSGWDRAQFLRLWSFWARGNQHAPVKDWLIWLILGGRGAGKTRTGAEWIAQQVKSGARHIALVGTSFAEAREVMLEGESGLLNIGHPSERPKFIASRRRLEWPNGAVGHLYSAHDPDGLRGGQFDAAWADEFCAWAYPEETLSNLRLALRLTPRSGEKPRLVITTTPRPSPSLLALKSATGVSTSHIRTRENARHLAPGFLDAMEDSYGGSPLGQQELEGEILTDLPGALWKLSTIAKQRQTETPALERIVVAIDPPATSGPHADACGLIVAGVAKGSAYVLEDATLKNAPPEIWAEKVVELFQSYQADCVIAEGNQGGEMVEAVLRQVDPNLPIRRVHARRSKQTRAEPIAHLYTRGRVFHVGRFDALEAQMCQMGSSLGGGTRASPDRVDALVWAVHALLMKGRDDPRVRQI</sequence>
<evidence type="ECO:0000313" key="4">
    <source>
        <dbReference type="Proteomes" id="UP000600865"/>
    </source>
</evidence>
<dbReference type="Proteomes" id="UP000600865">
    <property type="component" value="Unassembled WGS sequence"/>
</dbReference>
<protein>
    <submittedName>
        <fullName evidence="3">Large terminase</fullName>
    </submittedName>
</protein>
<dbReference type="Gene3D" id="3.40.50.300">
    <property type="entry name" value="P-loop containing nucleotide triphosphate hydrolases"/>
    <property type="match status" value="1"/>
</dbReference>
<accession>A0A918KAE9</accession>
<dbReference type="Gene3D" id="3.30.420.240">
    <property type="match status" value="1"/>
</dbReference>
<dbReference type="Pfam" id="PF03237">
    <property type="entry name" value="Terminase_6N"/>
    <property type="match status" value="1"/>
</dbReference>
<dbReference type="Pfam" id="PF17289">
    <property type="entry name" value="Terminase_6C"/>
    <property type="match status" value="1"/>
</dbReference>
<reference evidence="3 4" key="1">
    <citation type="journal article" date="2014" name="Int. J. Syst. Evol. Microbiol.">
        <title>Complete genome sequence of Corynebacterium casei LMG S-19264T (=DSM 44701T), isolated from a smear-ripened cheese.</title>
        <authorList>
            <consortium name="US DOE Joint Genome Institute (JGI-PGF)"/>
            <person name="Walter F."/>
            <person name="Albersmeier A."/>
            <person name="Kalinowski J."/>
            <person name="Ruckert C."/>
        </authorList>
    </citation>
    <scope>NUCLEOTIDE SEQUENCE [LARGE SCALE GENOMIC DNA]</scope>
    <source>
        <strain evidence="3 4">KCTC 23968</strain>
    </source>
</reference>
<dbReference type="RefSeq" id="WP_189579824.1">
    <property type="nucleotide sequence ID" value="NZ_BMYV01000001.1"/>
</dbReference>
<feature type="domain" description="Terminase large subunit gp17-like C-terminal" evidence="2">
    <location>
        <begin position="276"/>
        <end position="423"/>
    </location>
</feature>
<keyword evidence="1" id="KW-1188">Viral release from host cell</keyword>